<dbReference type="Proteomes" id="UP000317557">
    <property type="component" value="Unassembled WGS sequence"/>
</dbReference>
<keyword evidence="6 9" id="KW-0812">Transmembrane</keyword>
<dbReference type="InterPro" id="IPR035906">
    <property type="entry name" value="MetI-like_sf"/>
</dbReference>
<reference evidence="12 13" key="1">
    <citation type="submission" date="2017-05" db="EMBL/GenBank/DDBJ databases">
        <authorList>
            <person name="Varghese N."/>
            <person name="Submissions S."/>
        </authorList>
    </citation>
    <scope>NUCLEOTIDE SEQUENCE [LARGE SCALE GENOMIC DNA]</scope>
    <source>
        <strain evidence="12 13">DSM 21985</strain>
    </source>
</reference>
<evidence type="ECO:0000256" key="8">
    <source>
        <dbReference type="ARBA" id="ARBA00023136"/>
    </source>
</evidence>
<keyword evidence="8 9" id="KW-0472">Membrane</keyword>
<comment type="subcellular location">
    <subcellularLocation>
        <location evidence="1 9">Cell membrane</location>
        <topology evidence="1 9">Multi-pass membrane protein</topology>
    </subcellularLocation>
</comment>
<evidence type="ECO:0000256" key="1">
    <source>
        <dbReference type="ARBA" id="ARBA00004651"/>
    </source>
</evidence>
<evidence type="ECO:0000256" key="10">
    <source>
        <dbReference type="RuleBase" id="RU363054"/>
    </source>
</evidence>
<feature type="transmembrane region" description="Helical" evidence="9">
    <location>
        <begin position="73"/>
        <end position="106"/>
    </location>
</feature>
<dbReference type="EMBL" id="FXTP01000013">
    <property type="protein sequence ID" value="SMO87115.1"/>
    <property type="molecule type" value="Genomic_DNA"/>
</dbReference>
<evidence type="ECO:0000313" key="13">
    <source>
        <dbReference type="Proteomes" id="UP000317557"/>
    </source>
</evidence>
<comment type="function">
    <text evidence="10">Part of the binding-protein-dependent transport system for phosphate; probably responsible for the translocation of the substrate across the membrane.</text>
</comment>
<evidence type="ECO:0000256" key="5">
    <source>
        <dbReference type="ARBA" id="ARBA00022592"/>
    </source>
</evidence>
<proteinExistence type="inferred from homology"/>
<evidence type="ECO:0000256" key="9">
    <source>
        <dbReference type="RuleBase" id="RU363032"/>
    </source>
</evidence>
<dbReference type="GO" id="GO:0005315">
    <property type="term" value="F:phosphate transmembrane transporter activity"/>
    <property type="evidence" value="ECO:0007669"/>
    <property type="project" value="InterPro"/>
</dbReference>
<evidence type="ECO:0000256" key="3">
    <source>
        <dbReference type="ARBA" id="ARBA00022448"/>
    </source>
</evidence>
<gene>
    <name evidence="12" type="ORF">SAMN06265219_113131</name>
</gene>
<evidence type="ECO:0000256" key="6">
    <source>
        <dbReference type="ARBA" id="ARBA00022692"/>
    </source>
</evidence>
<dbReference type="PANTHER" id="PTHR30425">
    <property type="entry name" value="PHOSPHATE TRANSPORT SYSTEM PERMEASE PROTEIN PST"/>
    <property type="match status" value="1"/>
</dbReference>
<dbReference type="GO" id="GO:0005886">
    <property type="term" value="C:plasma membrane"/>
    <property type="evidence" value="ECO:0007669"/>
    <property type="project" value="UniProtKB-SubCell"/>
</dbReference>
<dbReference type="InterPro" id="IPR051124">
    <property type="entry name" value="Phosphate_Transport_Permease"/>
</dbReference>
<dbReference type="CDD" id="cd06261">
    <property type="entry name" value="TM_PBP2"/>
    <property type="match status" value="1"/>
</dbReference>
<name>A0A521ET75_9BACT</name>
<dbReference type="InterPro" id="IPR011864">
    <property type="entry name" value="Phosphate_PstC"/>
</dbReference>
<evidence type="ECO:0000256" key="4">
    <source>
        <dbReference type="ARBA" id="ARBA00022475"/>
    </source>
</evidence>
<keyword evidence="7 9" id="KW-1133">Transmembrane helix</keyword>
<feature type="transmembrane region" description="Helical" evidence="9">
    <location>
        <begin position="154"/>
        <end position="173"/>
    </location>
</feature>
<feature type="transmembrane region" description="Helical" evidence="9">
    <location>
        <begin position="273"/>
        <end position="296"/>
    </location>
</feature>
<dbReference type="PROSITE" id="PS50928">
    <property type="entry name" value="ABC_TM1"/>
    <property type="match status" value="1"/>
</dbReference>
<comment type="similarity">
    <text evidence="2 10">Belongs to the binding-protein-dependent transport system permease family. CysTW subfamily.</text>
</comment>
<evidence type="ECO:0000259" key="11">
    <source>
        <dbReference type="PROSITE" id="PS50928"/>
    </source>
</evidence>
<evidence type="ECO:0000256" key="7">
    <source>
        <dbReference type="ARBA" id="ARBA00022989"/>
    </source>
</evidence>
<feature type="transmembrane region" description="Helical" evidence="9">
    <location>
        <begin position="21"/>
        <end position="44"/>
    </location>
</feature>
<feature type="transmembrane region" description="Helical" evidence="9">
    <location>
        <begin position="213"/>
        <end position="236"/>
    </location>
</feature>
<dbReference type="NCBIfam" id="TIGR02138">
    <property type="entry name" value="phosphate_pstC"/>
    <property type="match status" value="1"/>
</dbReference>
<feature type="transmembrane region" description="Helical" evidence="9">
    <location>
        <begin position="127"/>
        <end position="148"/>
    </location>
</feature>
<keyword evidence="13" id="KW-1185">Reference proteome</keyword>
<keyword evidence="5 10" id="KW-0592">Phosphate transport</keyword>
<dbReference type="InterPro" id="IPR000515">
    <property type="entry name" value="MetI-like"/>
</dbReference>
<dbReference type="RefSeq" id="WP_142455426.1">
    <property type="nucleotide sequence ID" value="NZ_FXTP01000013.1"/>
</dbReference>
<dbReference type="PANTHER" id="PTHR30425:SF1">
    <property type="entry name" value="PHOSPHATE TRANSPORT SYSTEM PERMEASE PROTEIN PSTC"/>
    <property type="match status" value="1"/>
</dbReference>
<dbReference type="Pfam" id="PF00528">
    <property type="entry name" value="BPD_transp_1"/>
    <property type="match status" value="1"/>
</dbReference>
<accession>A0A521ET75</accession>
<dbReference type="AlphaFoldDB" id="A0A521ET75"/>
<dbReference type="Gene3D" id="1.10.3720.10">
    <property type="entry name" value="MetI-like"/>
    <property type="match status" value="1"/>
</dbReference>
<sequence>MISALKIKQTGSRFWVDRISTTWMLAGLFFILVVPFAIFLGLLIKALPLLYDQSLWAILSGTEWSPMRGNFGFLPFIVGSVLVTVLAVCFSAPTSLMAAIYITQFAPKRFLKLVHPVIDILAGIPSVIYGVWGVLTIIPLVAGLASWFGISSTGYSILAGGIVLAVMSTPYVLNMLIEVFRSMPIGLKEASLSLGSTYWECIKHVLLRKGLSGILAAFALGVSNALGNTIAVLMVVGNRVQFPSNVFEAGYPIPALIANNYGEMMSIPLYDSALMFAALLLFVMVTFFNFASRYFIQKYEV</sequence>
<organism evidence="12 13">
    <name type="scientific">Gracilimonas mengyeensis</name>
    <dbReference type="NCBI Taxonomy" id="1302730"/>
    <lineage>
        <taxon>Bacteria</taxon>
        <taxon>Pseudomonadati</taxon>
        <taxon>Balneolota</taxon>
        <taxon>Balneolia</taxon>
        <taxon>Balneolales</taxon>
        <taxon>Balneolaceae</taxon>
        <taxon>Gracilimonas</taxon>
    </lineage>
</organism>
<evidence type="ECO:0000313" key="12">
    <source>
        <dbReference type="EMBL" id="SMO87115.1"/>
    </source>
</evidence>
<keyword evidence="3 9" id="KW-0813">Transport</keyword>
<protein>
    <recommendedName>
        <fullName evidence="10">Phosphate transport system permease protein</fullName>
    </recommendedName>
</protein>
<dbReference type="SUPFAM" id="SSF161098">
    <property type="entry name" value="MetI-like"/>
    <property type="match status" value="1"/>
</dbReference>
<feature type="domain" description="ABC transmembrane type-1" evidence="11">
    <location>
        <begin position="77"/>
        <end position="292"/>
    </location>
</feature>
<dbReference type="GO" id="GO:0006817">
    <property type="term" value="P:phosphate ion transport"/>
    <property type="evidence" value="ECO:0007669"/>
    <property type="project" value="UniProtKB-KW"/>
</dbReference>
<dbReference type="OrthoDB" id="9785113at2"/>
<evidence type="ECO:0000256" key="2">
    <source>
        <dbReference type="ARBA" id="ARBA00007069"/>
    </source>
</evidence>
<keyword evidence="4 10" id="KW-1003">Cell membrane</keyword>